<dbReference type="InterPro" id="IPR000223">
    <property type="entry name" value="Pept_S26A_signal_pept_1"/>
</dbReference>
<dbReference type="InterPro" id="IPR019757">
    <property type="entry name" value="Pept_S26A_signal_pept_1_Lys-AS"/>
</dbReference>
<dbReference type="GO" id="GO:0016020">
    <property type="term" value="C:membrane"/>
    <property type="evidence" value="ECO:0007669"/>
    <property type="project" value="UniProtKB-SubCell"/>
</dbReference>
<keyword evidence="8" id="KW-1133">Transmembrane helix</keyword>
<dbReference type="PRINTS" id="PR00727">
    <property type="entry name" value="LEADERPTASE"/>
</dbReference>
<dbReference type="Proteomes" id="UP000006811">
    <property type="component" value="Chromosome"/>
</dbReference>
<evidence type="ECO:0000256" key="8">
    <source>
        <dbReference type="RuleBase" id="RU003993"/>
    </source>
</evidence>
<dbReference type="SUPFAM" id="SSF51306">
    <property type="entry name" value="LexA/Signal peptidase"/>
    <property type="match status" value="1"/>
</dbReference>
<evidence type="ECO:0000313" key="12">
    <source>
        <dbReference type="Proteomes" id="UP000006811"/>
    </source>
</evidence>
<dbReference type="KEGG" id="baj:BCTU_169"/>
<feature type="active site" evidence="7">
    <location>
        <position position="79"/>
    </location>
</feature>
<evidence type="ECO:0000256" key="3">
    <source>
        <dbReference type="ARBA" id="ARBA00013208"/>
    </source>
</evidence>
<dbReference type="GO" id="GO:0009003">
    <property type="term" value="F:signal peptidase activity"/>
    <property type="evidence" value="ECO:0007669"/>
    <property type="project" value="UniProtKB-EC"/>
</dbReference>
<comment type="similarity">
    <text evidence="2 9">Belongs to the peptidase S26 family.</text>
</comment>
<evidence type="ECO:0000313" key="11">
    <source>
        <dbReference type="EMBL" id="AEH39754.1"/>
    </source>
</evidence>
<keyword evidence="8" id="KW-0812">Transmembrane</keyword>
<evidence type="ECO:0000256" key="6">
    <source>
        <dbReference type="ARBA" id="ARBA00022801"/>
    </source>
</evidence>
<reference evidence="11 12" key="1">
    <citation type="journal article" date="2011" name="Appl. Environ. Microbiol.">
        <title>The genome of Buchnera aphidicola from the aphid Cinara tujafilina provides new clues about the evolutionary history of metabolic losses in bacterial endosymbionts.</title>
        <authorList>
            <person name="Lamelas A."/>
            <person name="Gosalbes M.J."/>
            <person name="Moya A."/>
            <person name="Latorre A."/>
        </authorList>
    </citation>
    <scope>NUCLEOTIDE SEQUENCE [LARGE SCALE GENOMIC DNA]</scope>
    <source>
        <strain evidence="12">Cinara tujafilina</strain>
    </source>
</reference>
<evidence type="ECO:0000256" key="4">
    <source>
        <dbReference type="ARBA" id="ARBA00019232"/>
    </source>
</evidence>
<dbReference type="PROSITE" id="PS00761">
    <property type="entry name" value="SPASE_I_3"/>
    <property type="match status" value="1"/>
</dbReference>
<proteinExistence type="inferred from homology"/>
<dbReference type="InterPro" id="IPR019758">
    <property type="entry name" value="Pept_S26A_signal_pept_1_CS"/>
</dbReference>
<evidence type="ECO:0000256" key="5">
    <source>
        <dbReference type="ARBA" id="ARBA00022670"/>
    </source>
</evidence>
<dbReference type="HOGENOM" id="CLU_028723_1_1_6"/>
<dbReference type="InterPro" id="IPR019756">
    <property type="entry name" value="Pept_S26A_signal_pept_1_Ser-AS"/>
</dbReference>
<dbReference type="Gene3D" id="2.10.109.10">
    <property type="entry name" value="Umud Fragment, subunit A"/>
    <property type="match status" value="1"/>
</dbReference>
<dbReference type="GO" id="GO:0004252">
    <property type="term" value="F:serine-type endopeptidase activity"/>
    <property type="evidence" value="ECO:0007669"/>
    <property type="project" value="InterPro"/>
</dbReference>
<feature type="transmembrane region" description="Helical" evidence="8">
    <location>
        <begin position="6"/>
        <end position="26"/>
    </location>
</feature>
<dbReference type="PANTHER" id="PTHR43390">
    <property type="entry name" value="SIGNAL PEPTIDASE I"/>
    <property type="match status" value="1"/>
</dbReference>
<dbReference type="EC" id="3.4.21.89" evidence="3 8"/>
<evidence type="ECO:0000256" key="7">
    <source>
        <dbReference type="PIRSR" id="PIRSR600223-1"/>
    </source>
</evidence>
<dbReference type="eggNOG" id="COG0681">
    <property type="taxonomic scope" value="Bacteria"/>
</dbReference>
<keyword evidence="12" id="KW-1185">Reference proteome</keyword>
<dbReference type="PROSITE" id="PS00501">
    <property type="entry name" value="SPASE_I_1"/>
    <property type="match status" value="1"/>
</dbReference>
<feature type="active site" evidence="7">
    <location>
        <position position="134"/>
    </location>
</feature>
<evidence type="ECO:0000259" key="10">
    <source>
        <dbReference type="Pfam" id="PF10502"/>
    </source>
</evidence>
<keyword evidence="6 8" id="KW-0378">Hydrolase</keyword>
<evidence type="ECO:0000256" key="9">
    <source>
        <dbReference type="RuleBase" id="RU362042"/>
    </source>
</evidence>
<dbReference type="STRING" id="261317.BCTU_169"/>
<comment type="subcellular location">
    <subcellularLocation>
        <location evidence="9">Membrane</location>
        <topology evidence="9">Multi-pass membrane protein</topology>
    </subcellularLocation>
</comment>
<feature type="transmembrane region" description="Helical" evidence="8">
    <location>
        <begin position="47"/>
        <end position="69"/>
    </location>
</feature>
<dbReference type="InterPro" id="IPR019533">
    <property type="entry name" value="Peptidase_S26"/>
</dbReference>
<comment type="catalytic activity">
    <reaction evidence="1 8">
        <text>Cleavage of hydrophobic, N-terminal signal or leader sequences from secreted and periplasmic proteins.</text>
        <dbReference type="EC" id="3.4.21.89"/>
    </reaction>
</comment>
<accession>F7WZU0</accession>
<dbReference type="PROSITE" id="PS00760">
    <property type="entry name" value="SPASE_I_2"/>
    <property type="match status" value="1"/>
</dbReference>
<dbReference type="OrthoDB" id="9815782at2"/>
<keyword evidence="5 8" id="KW-0645">Protease</keyword>
<dbReference type="NCBIfam" id="TIGR02227">
    <property type="entry name" value="sigpep_I_bact"/>
    <property type="match status" value="1"/>
</dbReference>
<feature type="domain" description="Peptidase S26" evidence="10">
    <location>
        <begin position="54"/>
        <end position="278"/>
    </location>
</feature>
<dbReference type="GO" id="GO:0006465">
    <property type="term" value="P:signal peptide processing"/>
    <property type="evidence" value="ECO:0007669"/>
    <property type="project" value="InterPro"/>
</dbReference>
<evidence type="ECO:0000256" key="2">
    <source>
        <dbReference type="ARBA" id="ARBA00009370"/>
    </source>
</evidence>
<organism evidence="11 12">
    <name type="scientific">Buchnera aphidicola</name>
    <name type="common">Cinara tujafilina</name>
    <dbReference type="NCBI Taxonomy" id="261317"/>
    <lineage>
        <taxon>Bacteria</taxon>
        <taxon>Pseudomonadati</taxon>
        <taxon>Pseudomonadota</taxon>
        <taxon>Gammaproteobacteria</taxon>
        <taxon>Enterobacterales</taxon>
        <taxon>Erwiniaceae</taxon>
        <taxon>Buchnera</taxon>
    </lineage>
</organism>
<dbReference type="InterPro" id="IPR036286">
    <property type="entry name" value="LexA/Signal_pep-like_sf"/>
</dbReference>
<keyword evidence="8" id="KW-0472">Membrane</keyword>
<sequence length="302" mass="36497">MRQIIINILIIFTVSTGLIWISNYIYQIYNQYNIKNKNYEKCLIKKNWITDLAKFFPIIFLITIIRLFYYEPFHIPSDSMNPTLLTGDFILVNKFLYGIKNPINNKIWIKNYSPQRNDIIVFSYPFNKNINYIKRIIGMPGDIITYNPFTKKICIFKKDNQAITLEHNNHSNKLISISNNYKKIIKNLNRNNYKTYYTITLDYYNEKLHHQKHNIIISHGIKNYSFLYYKKLSGLKRFWVIPEKKYFVMGDNRDKSMDSRFWGLVSESDIIGKAQYIWLSINKYQNIWFKKIRLCRMFQKIK</sequence>
<dbReference type="MEROPS" id="S26.001"/>
<gene>
    <name evidence="11" type="primary">lepB</name>
    <name evidence="11" type="ORF">BCTU_169</name>
</gene>
<dbReference type="PANTHER" id="PTHR43390:SF1">
    <property type="entry name" value="CHLOROPLAST PROCESSING PEPTIDASE"/>
    <property type="match status" value="1"/>
</dbReference>
<evidence type="ECO:0000256" key="1">
    <source>
        <dbReference type="ARBA" id="ARBA00000677"/>
    </source>
</evidence>
<protein>
    <recommendedName>
        <fullName evidence="4 8">Signal peptidase I</fullName>
        <ecNumber evidence="3 8">3.4.21.89</ecNumber>
    </recommendedName>
</protein>
<dbReference type="Pfam" id="PF10502">
    <property type="entry name" value="Peptidase_S26"/>
    <property type="match status" value="1"/>
</dbReference>
<dbReference type="AlphaFoldDB" id="F7WZU0"/>
<dbReference type="CDD" id="cd06530">
    <property type="entry name" value="S26_SPase_I"/>
    <property type="match status" value="1"/>
</dbReference>
<dbReference type="EMBL" id="CP001817">
    <property type="protein sequence ID" value="AEH39754.1"/>
    <property type="molecule type" value="Genomic_DNA"/>
</dbReference>
<name>F7WZU0_9GAMM</name>